<dbReference type="Gene3D" id="2.160.20.10">
    <property type="entry name" value="Single-stranded right-handed beta-helix, Pectin lyase-like"/>
    <property type="match status" value="1"/>
</dbReference>
<comment type="function">
    <text evidence="8">Pectinolytic enzyme involved in the degradation of xylogalacturonan (xga), a galacturonan backbone heavily substituted with xylose, and which is one important component of the hairy regions of pectin. Activity requires a galacturonic acid backbone substituted with xylose.</text>
</comment>
<dbReference type="EMBL" id="CAJNOR010001586">
    <property type="protein sequence ID" value="CAF1167942.1"/>
    <property type="molecule type" value="Genomic_DNA"/>
</dbReference>
<comment type="caution">
    <text evidence="12">The sequence shown here is derived from an EMBL/GenBank/DDBJ whole genome shotgun (WGS) entry which is preliminary data.</text>
</comment>
<keyword evidence="7" id="KW-0624">Polysaccharide degradation</keyword>
<evidence type="ECO:0000256" key="6">
    <source>
        <dbReference type="ARBA" id="ARBA00023295"/>
    </source>
</evidence>
<evidence type="ECO:0000256" key="8">
    <source>
        <dbReference type="ARBA" id="ARBA00037278"/>
    </source>
</evidence>
<organism evidence="12 14">
    <name type="scientific">Adineta ricciae</name>
    <name type="common">Rotifer</name>
    <dbReference type="NCBI Taxonomy" id="249248"/>
    <lineage>
        <taxon>Eukaryota</taxon>
        <taxon>Metazoa</taxon>
        <taxon>Spiralia</taxon>
        <taxon>Gnathifera</taxon>
        <taxon>Rotifera</taxon>
        <taxon>Eurotatoria</taxon>
        <taxon>Bdelloidea</taxon>
        <taxon>Adinetida</taxon>
        <taxon>Adinetidae</taxon>
        <taxon>Adineta</taxon>
    </lineage>
</organism>
<proteinExistence type="inferred from homology"/>
<dbReference type="OrthoDB" id="6709892at2759"/>
<keyword evidence="14" id="KW-1185">Reference proteome</keyword>
<evidence type="ECO:0000256" key="5">
    <source>
        <dbReference type="ARBA" id="ARBA00023277"/>
    </source>
</evidence>
<dbReference type="EMBL" id="CAJNOJ010000377">
    <property type="protein sequence ID" value="CAF1424018.1"/>
    <property type="molecule type" value="Genomic_DNA"/>
</dbReference>
<dbReference type="AlphaFoldDB" id="A0A814U2B1"/>
<dbReference type="GO" id="GO:0000272">
    <property type="term" value="P:polysaccharide catabolic process"/>
    <property type="evidence" value="ECO:0007669"/>
    <property type="project" value="UniProtKB-KW"/>
</dbReference>
<dbReference type="PROSITE" id="PS00502">
    <property type="entry name" value="POLYGALACTURONASE"/>
    <property type="match status" value="1"/>
</dbReference>
<dbReference type="Pfam" id="PF00295">
    <property type="entry name" value="Glyco_hydro_28"/>
    <property type="match status" value="1"/>
</dbReference>
<feature type="signal peptide" evidence="11">
    <location>
        <begin position="1"/>
        <end position="23"/>
    </location>
</feature>
<dbReference type="InterPro" id="IPR000743">
    <property type="entry name" value="Glyco_hydro_28"/>
</dbReference>
<keyword evidence="2" id="KW-0677">Repeat</keyword>
<comment type="similarity">
    <text evidence="1 10">Belongs to the glycosyl hydrolase 28 family.</text>
</comment>
<keyword evidence="4" id="KW-0325">Glycoprotein</keyword>
<evidence type="ECO:0000313" key="12">
    <source>
        <dbReference type="EMBL" id="CAF1167942.1"/>
    </source>
</evidence>
<keyword evidence="3 10" id="KW-0378">Hydrolase</keyword>
<evidence type="ECO:0000256" key="7">
    <source>
        <dbReference type="ARBA" id="ARBA00023326"/>
    </source>
</evidence>
<dbReference type="SUPFAM" id="SSF51126">
    <property type="entry name" value="Pectin lyase-like"/>
    <property type="match status" value="1"/>
</dbReference>
<sequence>MQIEDLFTLVLFVFAWKFDQICSLTNENTCTPASAGNSSIDDVPAINTALLTCGNGGTIIISSNTIFMIRSPLDFMNCRQCNFQIEGTLKVSDDLNYWNGKTAFILLQNIIGATVESLTGTGVIDGSGQAYWDYFAKHKTYKRPLLMFFSNASNITFSNVKLKDAPTMFVTVKDKSYNISFSDLILSAVSTSTNDPKNTDGFDIGECSYVMLNNIHVTNGDDCVAFENGANYITVNNITCIGSHGVSVGSLGLGAGETYVVQNVYVSKIKMINCSKAAGIKLWPGGSSHGSVFVSNVIYDGVIVDNCDYAFQIMNCYESESKTCEKHPSTARLSRIHLMNFTGKTSRKYEPHVANIDCPPNGTCDLTFTGWDIIAPNRKSVVLCAHYDHPSGVKCTPGAFG</sequence>
<feature type="active site" evidence="9">
    <location>
        <position position="244"/>
    </location>
</feature>
<dbReference type="PANTHER" id="PTHR31736">
    <property type="match status" value="1"/>
</dbReference>
<keyword evidence="11" id="KW-0732">Signal</keyword>
<evidence type="ECO:0000256" key="2">
    <source>
        <dbReference type="ARBA" id="ARBA00022737"/>
    </source>
</evidence>
<evidence type="ECO:0000313" key="13">
    <source>
        <dbReference type="EMBL" id="CAF1424018.1"/>
    </source>
</evidence>
<dbReference type="InterPro" id="IPR011050">
    <property type="entry name" value="Pectin_lyase_fold/virulence"/>
</dbReference>
<evidence type="ECO:0000256" key="10">
    <source>
        <dbReference type="RuleBase" id="RU361169"/>
    </source>
</evidence>
<dbReference type="InterPro" id="IPR012334">
    <property type="entry name" value="Pectin_lyas_fold"/>
</dbReference>
<keyword evidence="5" id="KW-0119">Carbohydrate metabolism</keyword>
<protein>
    <submittedName>
        <fullName evidence="12">Uncharacterized protein</fullName>
    </submittedName>
</protein>
<evidence type="ECO:0000256" key="1">
    <source>
        <dbReference type="ARBA" id="ARBA00008834"/>
    </source>
</evidence>
<accession>A0A814U2B1</accession>
<dbReference type="Proteomes" id="UP000663828">
    <property type="component" value="Unassembled WGS sequence"/>
</dbReference>
<dbReference type="GO" id="GO:0004650">
    <property type="term" value="F:polygalacturonase activity"/>
    <property type="evidence" value="ECO:0007669"/>
    <property type="project" value="InterPro"/>
</dbReference>
<dbReference type="Proteomes" id="UP000663852">
    <property type="component" value="Unassembled WGS sequence"/>
</dbReference>
<evidence type="ECO:0000256" key="9">
    <source>
        <dbReference type="PROSITE-ProRule" id="PRU10052"/>
    </source>
</evidence>
<evidence type="ECO:0000256" key="3">
    <source>
        <dbReference type="ARBA" id="ARBA00022801"/>
    </source>
</evidence>
<keyword evidence="6 10" id="KW-0326">Glycosidase</keyword>
<name>A0A814U2B1_ADIRI</name>
<evidence type="ECO:0000256" key="4">
    <source>
        <dbReference type="ARBA" id="ARBA00023180"/>
    </source>
</evidence>
<evidence type="ECO:0000256" key="11">
    <source>
        <dbReference type="SAM" id="SignalP"/>
    </source>
</evidence>
<dbReference type="PANTHER" id="PTHR31736:SF9">
    <property type="entry name" value="ENDO-XYLOGALACTURONAN HYDROLASE A-RELATED"/>
    <property type="match status" value="1"/>
</dbReference>
<feature type="chain" id="PRO_5036226076" evidence="11">
    <location>
        <begin position="24"/>
        <end position="401"/>
    </location>
</feature>
<evidence type="ECO:0000313" key="14">
    <source>
        <dbReference type="Proteomes" id="UP000663828"/>
    </source>
</evidence>
<reference evidence="12" key="1">
    <citation type="submission" date="2021-02" db="EMBL/GenBank/DDBJ databases">
        <authorList>
            <person name="Nowell W R."/>
        </authorList>
    </citation>
    <scope>NUCLEOTIDE SEQUENCE</scope>
</reference>
<gene>
    <name evidence="13" type="ORF">EDS130_LOCUS37714</name>
    <name evidence="12" type="ORF">XAT740_LOCUS21861</name>
</gene>